<evidence type="ECO:0000313" key="1">
    <source>
        <dbReference type="EMBL" id="RRT76672.1"/>
    </source>
</evidence>
<gene>
    <name evidence="1" type="ORF">B296_00018455</name>
</gene>
<dbReference type="AlphaFoldDB" id="A0A427AKJ5"/>
<organism evidence="1 2">
    <name type="scientific">Ensete ventricosum</name>
    <name type="common">Abyssinian banana</name>
    <name type="synonym">Musa ensete</name>
    <dbReference type="NCBI Taxonomy" id="4639"/>
    <lineage>
        <taxon>Eukaryota</taxon>
        <taxon>Viridiplantae</taxon>
        <taxon>Streptophyta</taxon>
        <taxon>Embryophyta</taxon>
        <taxon>Tracheophyta</taxon>
        <taxon>Spermatophyta</taxon>
        <taxon>Magnoliopsida</taxon>
        <taxon>Liliopsida</taxon>
        <taxon>Zingiberales</taxon>
        <taxon>Musaceae</taxon>
        <taxon>Ensete</taxon>
    </lineage>
</organism>
<accession>A0A427AKJ5</accession>
<dbReference type="EMBL" id="AMZH03002131">
    <property type="protein sequence ID" value="RRT76672.1"/>
    <property type="molecule type" value="Genomic_DNA"/>
</dbReference>
<reference evidence="1 2" key="1">
    <citation type="journal article" date="2014" name="Agronomy (Basel)">
        <title>A Draft Genome Sequence for Ensete ventricosum, the Drought-Tolerant Tree Against Hunger.</title>
        <authorList>
            <person name="Harrison J."/>
            <person name="Moore K.A."/>
            <person name="Paszkiewicz K."/>
            <person name="Jones T."/>
            <person name="Grant M."/>
            <person name="Ambacheew D."/>
            <person name="Muzemil S."/>
            <person name="Studholme D.J."/>
        </authorList>
    </citation>
    <scope>NUCLEOTIDE SEQUENCE [LARGE SCALE GENOMIC DNA]</scope>
</reference>
<proteinExistence type="predicted"/>
<name>A0A427AKJ5_ENSVE</name>
<comment type="caution">
    <text evidence="1">The sequence shown here is derived from an EMBL/GenBank/DDBJ whole genome shotgun (WGS) entry which is preliminary data.</text>
</comment>
<dbReference type="Proteomes" id="UP000287651">
    <property type="component" value="Unassembled WGS sequence"/>
</dbReference>
<protein>
    <submittedName>
        <fullName evidence="1">Uncharacterized protein</fullName>
    </submittedName>
</protein>
<evidence type="ECO:0000313" key="2">
    <source>
        <dbReference type="Proteomes" id="UP000287651"/>
    </source>
</evidence>
<sequence>MKTSTTLPYRSKSGKRSSAVVPVIQKTDTSELYVYEKRRESVRKQRGDVLTEADVEDEKGVGVLDVRRSRSPEVRHGRRRQDGVGV</sequence>